<proteinExistence type="predicted"/>
<gene>
    <name evidence="1" type="ORF">K3G42_006817</name>
</gene>
<comment type="caution">
    <text evidence="1">The sequence shown here is derived from an EMBL/GenBank/DDBJ whole genome shotgun (WGS) entry which is preliminary data.</text>
</comment>
<keyword evidence="2" id="KW-1185">Reference proteome</keyword>
<evidence type="ECO:0000313" key="2">
    <source>
        <dbReference type="Proteomes" id="UP000827872"/>
    </source>
</evidence>
<protein>
    <submittedName>
        <fullName evidence="1">Uncharacterized protein</fullName>
    </submittedName>
</protein>
<accession>A0ACB8EGB0</accession>
<sequence>MKFTIAITGKGRHLDPSPRRLQRPPARTTGSKTFEEESVLNKFEFEPGSEEEDISEPDGTLEDDDIEAANDTNETETTNLEGPAVVSEGTRANDTVDEADALALFSLIVKRAIEEDEEEAINDSNEGKSETESVDEDTFSISDLPKLFKPLIDAFSDASGSEAPKKADFLSWFPSLKDLFKPSKPSETEATNSAAQPGRRSSLPVISDPSLQVPPASAQLPEPEILPSSPPHYMTNIVPTVTVPPVTVTKPKIPTYKPPITINSPDDSNSDEDLETDF</sequence>
<organism evidence="1 2">
    <name type="scientific">Sphaerodactylus townsendi</name>
    <dbReference type="NCBI Taxonomy" id="933632"/>
    <lineage>
        <taxon>Eukaryota</taxon>
        <taxon>Metazoa</taxon>
        <taxon>Chordata</taxon>
        <taxon>Craniata</taxon>
        <taxon>Vertebrata</taxon>
        <taxon>Euteleostomi</taxon>
        <taxon>Lepidosauria</taxon>
        <taxon>Squamata</taxon>
        <taxon>Bifurcata</taxon>
        <taxon>Gekkota</taxon>
        <taxon>Sphaerodactylidae</taxon>
        <taxon>Sphaerodactylus</taxon>
    </lineage>
</organism>
<reference evidence="1" key="1">
    <citation type="submission" date="2021-08" db="EMBL/GenBank/DDBJ databases">
        <title>The first chromosome-level gecko genome reveals the dynamic sex chromosomes of Neotropical dwarf geckos (Sphaerodactylidae: Sphaerodactylus).</title>
        <authorList>
            <person name="Pinto B.J."/>
            <person name="Keating S.E."/>
            <person name="Gamble T."/>
        </authorList>
    </citation>
    <scope>NUCLEOTIDE SEQUENCE</scope>
    <source>
        <strain evidence="1">TG3544</strain>
    </source>
</reference>
<name>A0ACB8EGB0_9SAUR</name>
<dbReference type="EMBL" id="CM037616">
    <property type="protein sequence ID" value="KAH7991506.1"/>
    <property type="molecule type" value="Genomic_DNA"/>
</dbReference>
<dbReference type="Proteomes" id="UP000827872">
    <property type="component" value="Linkage Group LG03"/>
</dbReference>
<evidence type="ECO:0000313" key="1">
    <source>
        <dbReference type="EMBL" id="KAH7991506.1"/>
    </source>
</evidence>